<feature type="transmembrane region" description="Helical" evidence="7">
    <location>
        <begin position="20"/>
        <end position="41"/>
    </location>
</feature>
<dbReference type="CDD" id="cd01127">
    <property type="entry name" value="TrwB_TraG_TraD_VirD4"/>
    <property type="match status" value="1"/>
</dbReference>
<evidence type="ECO:0000256" key="1">
    <source>
        <dbReference type="ARBA" id="ARBA00004651"/>
    </source>
</evidence>
<evidence type="ECO:0000256" key="5">
    <source>
        <dbReference type="ARBA" id="ARBA00023136"/>
    </source>
</evidence>
<evidence type="ECO:0000313" key="9">
    <source>
        <dbReference type="EMBL" id="RFU18131.1"/>
    </source>
</evidence>
<evidence type="ECO:0000256" key="6">
    <source>
        <dbReference type="SAM" id="MobiDB-lite"/>
    </source>
</evidence>
<keyword evidence="3 7" id="KW-0812">Transmembrane</keyword>
<feature type="compositionally biased region" description="Basic and acidic residues" evidence="6">
    <location>
        <begin position="619"/>
        <end position="629"/>
    </location>
</feature>
<dbReference type="EMBL" id="QVQT01000001">
    <property type="protein sequence ID" value="RFU18131.1"/>
    <property type="molecule type" value="Genomic_DNA"/>
</dbReference>
<organism evidence="9 10">
    <name type="scientific">Paracidobacterium acidisoli</name>
    <dbReference type="NCBI Taxonomy" id="2303751"/>
    <lineage>
        <taxon>Bacteria</taxon>
        <taxon>Pseudomonadati</taxon>
        <taxon>Acidobacteriota</taxon>
        <taxon>Terriglobia</taxon>
        <taxon>Terriglobales</taxon>
        <taxon>Acidobacteriaceae</taxon>
        <taxon>Paracidobacterium</taxon>
    </lineage>
</organism>
<dbReference type="RefSeq" id="WP_117297250.1">
    <property type="nucleotide sequence ID" value="NZ_QVQT02000001.1"/>
</dbReference>
<name>A0A372ITL4_9BACT</name>
<evidence type="ECO:0000256" key="2">
    <source>
        <dbReference type="ARBA" id="ARBA00022475"/>
    </source>
</evidence>
<evidence type="ECO:0000256" key="3">
    <source>
        <dbReference type="ARBA" id="ARBA00022692"/>
    </source>
</evidence>
<feature type="domain" description="Type IV secretion system coupling protein TraD DNA-binding" evidence="8">
    <location>
        <begin position="221"/>
        <end position="579"/>
    </location>
</feature>
<dbReference type="PANTHER" id="PTHR37937">
    <property type="entry name" value="CONJUGATIVE TRANSFER: DNA TRANSPORT"/>
    <property type="match status" value="1"/>
</dbReference>
<accession>A0A372ITL4</accession>
<dbReference type="InterPro" id="IPR027417">
    <property type="entry name" value="P-loop_NTPase"/>
</dbReference>
<dbReference type="InterPro" id="IPR019476">
    <property type="entry name" value="T4SS_TraD_DNA-bd"/>
</dbReference>
<dbReference type="PANTHER" id="PTHR37937:SF1">
    <property type="entry name" value="CONJUGATIVE TRANSFER: DNA TRANSPORT"/>
    <property type="match status" value="1"/>
</dbReference>
<dbReference type="Gene3D" id="3.40.50.300">
    <property type="entry name" value="P-loop containing nucleotide triphosphate hydrolases"/>
    <property type="match status" value="2"/>
</dbReference>
<protein>
    <submittedName>
        <fullName evidence="9">ArsR family transcriptional regulator</fullName>
    </submittedName>
</protein>
<dbReference type="Pfam" id="PF10412">
    <property type="entry name" value="TrwB_AAD_bind"/>
    <property type="match status" value="1"/>
</dbReference>
<dbReference type="SUPFAM" id="SSF52540">
    <property type="entry name" value="P-loop containing nucleoside triphosphate hydrolases"/>
    <property type="match status" value="1"/>
</dbReference>
<proteinExistence type="predicted"/>
<dbReference type="AlphaFoldDB" id="A0A372ITL4"/>
<feature type="region of interest" description="Disordered" evidence="6">
    <location>
        <begin position="610"/>
        <end position="667"/>
    </location>
</feature>
<comment type="caution">
    <text evidence="9">The sequence shown here is derived from an EMBL/GenBank/DDBJ whole genome shotgun (WGS) entry which is preliminary data.</text>
</comment>
<evidence type="ECO:0000256" key="7">
    <source>
        <dbReference type="SAM" id="Phobius"/>
    </source>
</evidence>
<gene>
    <name evidence="9" type="ORF">D0Y96_00685</name>
</gene>
<evidence type="ECO:0000259" key="8">
    <source>
        <dbReference type="Pfam" id="PF10412"/>
    </source>
</evidence>
<dbReference type="GO" id="GO:0005886">
    <property type="term" value="C:plasma membrane"/>
    <property type="evidence" value="ECO:0007669"/>
    <property type="project" value="UniProtKB-SubCell"/>
</dbReference>
<keyword evidence="5 7" id="KW-0472">Membrane</keyword>
<reference evidence="9 10" key="1">
    <citation type="submission" date="2018-08" db="EMBL/GenBank/DDBJ databases">
        <title>Acidipila sp. 4G-K13, an acidobacterium isolated from forest soil.</title>
        <authorList>
            <person name="Gao Z.-H."/>
            <person name="Qiu L.-H."/>
        </authorList>
    </citation>
    <scope>NUCLEOTIDE SEQUENCE [LARGE SCALE GENOMIC DNA]</scope>
    <source>
        <strain evidence="9 10">4G-K13</strain>
    </source>
</reference>
<evidence type="ECO:0000313" key="10">
    <source>
        <dbReference type="Proteomes" id="UP000264702"/>
    </source>
</evidence>
<keyword evidence="4 7" id="KW-1133">Transmembrane helix</keyword>
<dbReference type="OrthoDB" id="102453at2"/>
<dbReference type="InterPro" id="IPR051539">
    <property type="entry name" value="T4SS-coupling_protein"/>
</dbReference>
<keyword evidence="10" id="KW-1185">Reference proteome</keyword>
<sequence>MPKTTWGRKETIIWPQNRPIYTYAAIFLALTLTVVFVFGWVRLFTRPLQWFYAPVYARTSVFGSFSRTHRSEYRMLFLTGHGLKPGPVMNGDVVHGKTPEPGSRIIIPLALSTTALQRGNDLLFRGPVRSYVDARLHEYLKAAVFEGRDVSAILKPPLLCGAGLFLVLLPFAVTLDVKRQKALKYGRRLKGPQRLTPQAFNRLVKGKGIGFKTDDMKDMLRIPARAEAQHMQIIGDTGAGKSAMLFQVLRQVRGRGDSAIVYDPAREFVKRFYDPSRGDVILNPLDKRCPYWGPAEELRSRSEAKALAASLFQPPQDRKGEFFIESPQKIFAFLMAYGPTPDELVQWMSNPDEIDRRLKGTEHAHLIDPRAHQQRAGVLGSLGLVADSLRLLPKREEGNGAWTATEWAEKRQGWVFITSLPAEREALRPLQSLWIDWLVLRLLNEPTKDQKRVWFVIDELASLQKLPQLHTAITEGRKGQNPVVLGFQGKAQLEYLYGHLAEVMLSQPATSVWLTTKEPNAGEWVSKFIGKVEIERLRETHFDGTRAGHNFTIERQVEPLVLESEISGLPDLHAFMKYQNYVTYFSFPYFDMPEVAKPFELRERKDDKLPYDPITLRSSRPETELKQEPEAPAPAPEPNEPVASEAIQPELSAVPTDHEEQNVITHG</sequence>
<comment type="subcellular location">
    <subcellularLocation>
        <location evidence="1">Cell membrane</location>
        <topology evidence="1">Multi-pass membrane protein</topology>
    </subcellularLocation>
</comment>
<keyword evidence="2" id="KW-1003">Cell membrane</keyword>
<dbReference type="Proteomes" id="UP000264702">
    <property type="component" value="Unassembled WGS sequence"/>
</dbReference>
<evidence type="ECO:0000256" key="4">
    <source>
        <dbReference type="ARBA" id="ARBA00022989"/>
    </source>
</evidence>